<reference evidence="1" key="1">
    <citation type="submission" date="2022-01" db="EMBL/GenBank/DDBJ databases">
        <title>Whole genome-based taxonomy of the Shewanellaceae.</title>
        <authorList>
            <person name="Martin-Rodriguez A.J."/>
        </authorList>
    </citation>
    <scope>NUCLEOTIDE SEQUENCE</scope>
    <source>
        <strain evidence="1">DSM 23803</strain>
    </source>
</reference>
<dbReference type="EMBL" id="JAKILJ010000032">
    <property type="protein sequence ID" value="MCL1106365.1"/>
    <property type="molecule type" value="Genomic_DNA"/>
</dbReference>
<protein>
    <submittedName>
        <fullName evidence="1">Uncharacterized protein</fullName>
    </submittedName>
</protein>
<organism evidence="1 2">
    <name type="scientific">Shewanella algicola</name>
    <dbReference type="NCBI Taxonomy" id="640633"/>
    <lineage>
        <taxon>Bacteria</taxon>
        <taxon>Pseudomonadati</taxon>
        <taxon>Pseudomonadota</taxon>
        <taxon>Gammaproteobacteria</taxon>
        <taxon>Alteromonadales</taxon>
        <taxon>Shewanellaceae</taxon>
        <taxon>Shewanella</taxon>
    </lineage>
</organism>
<dbReference type="AlphaFoldDB" id="A0A9X1Z629"/>
<accession>A0A9X1Z629</accession>
<name>A0A9X1Z629_9GAMM</name>
<sequence>MTHSKSASNCAEILALITQPNSKPFYDAVLTFLTDEYQSVSSFTQSAIIALNQIPSQVSVDCYADVIRILDGLVQAGLAKSRMTTIVQGEFETVIGSRVDYALT</sequence>
<evidence type="ECO:0000313" key="2">
    <source>
        <dbReference type="Proteomes" id="UP001139408"/>
    </source>
</evidence>
<dbReference type="Proteomes" id="UP001139408">
    <property type="component" value="Unassembled WGS sequence"/>
</dbReference>
<dbReference type="RefSeq" id="WP_188925740.1">
    <property type="nucleotide sequence ID" value="NZ_BMQI01000030.1"/>
</dbReference>
<evidence type="ECO:0000313" key="1">
    <source>
        <dbReference type="EMBL" id="MCL1106365.1"/>
    </source>
</evidence>
<gene>
    <name evidence="1" type="ORF">L2749_14050</name>
</gene>
<comment type="caution">
    <text evidence="1">The sequence shown here is derived from an EMBL/GenBank/DDBJ whole genome shotgun (WGS) entry which is preliminary data.</text>
</comment>
<proteinExistence type="predicted"/>
<keyword evidence="2" id="KW-1185">Reference proteome</keyword>